<accession>A0A919HT37</accession>
<dbReference type="Proteomes" id="UP000655094">
    <property type="component" value="Unassembled WGS sequence"/>
</dbReference>
<proteinExistence type="inferred from homology"/>
<dbReference type="GO" id="GO:0016887">
    <property type="term" value="F:ATP hydrolysis activity"/>
    <property type="evidence" value="ECO:0007669"/>
    <property type="project" value="TreeGrafter"/>
</dbReference>
<dbReference type="PROSITE" id="PS00662">
    <property type="entry name" value="T2SP_E"/>
    <property type="match status" value="1"/>
</dbReference>
<evidence type="ECO:0000256" key="1">
    <source>
        <dbReference type="ARBA" id="ARBA00006611"/>
    </source>
</evidence>
<dbReference type="SUPFAM" id="SSF52540">
    <property type="entry name" value="P-loop containing nucleoside triphosphate hydrolases"/>
    <property type="match status" value="1"/>
</dbReference>
<keyword evidence="2" id="KW-0547">Nucleotide-binding</keyword>
<dbReference type="GO" id="GO:0005886">
    <property type="term" value="C:plasma membrane"/>
    <property type="evidence" value="ECO:0007669"/>
    <property type="project" value="TreeGrafter"/>
</dbReference>
<comment type="similarity">
    <text evidence="1">Belongs to the GSP E family.</text>
</comment>
<dbReference type="CDD" id="cd01129">
    <property type="entry name" value="PulE-GspE-like"/>
    <property type="match status" value="1"/>
</dbReference>
<feature type="region of interest" description="Disordered" evidence="4">
    <location>
        <begin position="478"/>
        <end position="504"/>
    </location>
</feature>
<keyword evidence="3" id="KW-0067">ATP-binding</keyword>
<feature type="region of interest" description="Disordered" evidence="4">
    <location>
        <begin position="146"/>
        <end position="190"/>
    </location>
</feature>
<gene>
    <name evidence="6" type="primary">etpE</name>
    <name evidence="6" type="ORF">KPZU09_38950</name>
</gene>
<dbReference type="Gene3D" id="3.40.50.300">
    <property type="entry name" value="P-loop containing nucleotide triphosphate hydrolases"/>
    <property type="match status" value="1"/>
</dbReference>
<dbReference type="PANTHER" id="PTHR30258:SF27">
    <property type="entry name" value="BACTERIOPHAGE ADSORPTION PROTEIN B-RELATED"/>
    <property type="match status" value="1"/>
</dbReference>
<reference evidence="6" key="1">
    <citation type="submission" date="2020-10" db="EMBL/GenBank/DDBJ databases">
        <title>Genome Sequence of ESBL Producing Zambian Clinical Strains.</title>
        <authorList>
            <person name="Shawa M."/>
            <person name="Furuta Y."/>
            <person name="Simbotwe M."/>
            <person name="Mulenga E."/>
            <person name="Mubanga M."/>
            <person name="Mulenga G."/>
            <person name="Kaile C."/>
            <person name="Zorigt T."/>
            <person name="Hang'ombe B."/>
            <person name="Higashi H."/>
        </authorList>
    </citation>
    <scope>NUCLEOTIDE SEQUENCE</scope>
    <source>
        <strain evidence="6">Zam_UTH_09</strain>
    </source>
</reference>
<dbReference type="PANTHER" id="PTHR30258">
    <property type="entry name" value="TYPE II SECRETION SYSTEM PROTEIN GSPE-RELATED"/>
    <property type="match status" value="1"/>
</dbReference>
<dbReference type="InterPro" id="IPR037257">
    <property type="entry name" value="T2SS_E_N_sf"/>
</dbReference>
<comment type="caution">
    <text evidence="6">The sequence shown here is derived from an EMBL/GenBank/DDBJ whole genome shotgun (WGS) entry which is preliminary data.</text>
</comment>
<evidence type="ECO:0000313" key="7">
    <source>
        <dbReference type="Proteomes" id="UP000655094"/>
    </source>
</evidence>
<evidence type="ECO:0000259" key="5">
    <source>
        <dbReference type="PROSITE" id="PS00662"/>
    </source>
</evidence>
<dbReference type="GO" id="GO:0015627">
    <property type="term" value="C:type II protein secretion system complex"/>
    <property type="evidence" value="ECO:0007669"/>
    <property type="project" value="TreeGrafter"/>
</dbReference>
<protein>
    <submittedName>
        <fullName evidence="6">Type II secretion system protein GspE</fullName>
    </submittedName>
</protein>
<dbReference type="Gene3D" id="3.30.450.90">
    <property type="match status" value="1"/>
</dbReference>
<organism evidence="6 7">
    <name type="scientific">Klebsiella pneumoniae</name>
    <dbReference type="NCBI Taxonomy" id="573"/>
    <lineage>
        <taxon>Bacteria</taxon>
        <taxon>Pseudomonadati</taxon>
        <taxon>Pseudomonadota</taxon>
        <taxon>Gammaproteobacteria</taxon>
        <taxon>Enterobacterales</taxon>
        <taxon>Enterobacteriaceae</taxon>
        <taxon>Klebsiella/Raoultella group</taxon>
        <taxon>Klebsiella</taxon>
        <taxon>Klebsiella pneumoniae complex</taxon>
    </lineage>
</organism>
<feature type="compositionally biased region" description="Basic residues" evidence="4">
    <location>
        <begin position="157"/>
        <end position="169"/>
    </location>
</feature>
<evidence type="ECO:0000256" key="3">
    <source>
        <dbReference type="ARBA" id="ARBA00022840"/>
    </source>
</evidence>
<dbReference type="Gene3D" id="3.30.300.160">
    <property type="entry name" value="Type II secretion system, protein E, N-terminal domain"/>
    <property type="match status" value="1"/>
</dbReference>
<dbReference type="InterPro" id="IPR027417">
    <property type="entry name" value="P-loop_NTPase"/>
</dbReference>
<dbReference type="GO" id="GO:0005524">
    <property type="term" value="F:ATP binding"/>
    <property type="evidence" value="ECO:0007669"/>
    <property type="project" value="UniProtKB-KW"/>
</dbReference>
<evidence type="ECO:0000256" key="4">
    <source>
        <dbReference type="SAM" id="MobiDB-lite"/>
    </source>
</evidence>
<feature type="domain" description="Bacterial type II secretion system protein E" evidence="5">
    <location>
        <begin position="280"/>
        <end position="294"/>
    </location>
</feature>
<dbReference type="InterPro" id="IPR001482">
    <property type="entry name" value="T2SS/T4SS_dom"/>
</dbReference>
<dbReference type="AlphaFoldDB" id="A0A919HT37"/>
<feature type="region of interest" description="Disordered" evidence="4">
    <location>
        <begin position="435"/>
        <end position="457"/>
    </location>
</feature>
<name>A0A919HT37_KLEPN</name>
<sequence>MPPDTAARALLEARRPADGPMRVSRLAPDAFEKVLVLSYQRDSAEAHRMMADIGNELDLYTLAEELPDTDDLLDSEDDAPIIRLINAMLTEAIKEKASDIHIETYERHLQIRFRVDGVLREILRPQRRLAALLISRIKVMASPTLPKAGPSGWPHGAAHRRASNRRTRLHPALQPRRTRRPASAGQKQRQPDLLTLGMPPALLDRVDALIARPHGIIPVTGPTGSGKSTTLYAALSRLDARERNIMTIEDPVEYELEGIGQTRVNAKVEMTFARGLRAILRRDPDVVLVGEIRDGETAQIAVQASLTGHRCCRPCTPTARWALFPVYRIWAWNLLLSTSLLAVMSQRLVRQLCPHCRQPRQADANTARQMAVPVGARLWQPKGCPECNFIGYRGRTGIHELLLVDDRVRAAIHRGENEITLIQQLGPAANPASCRTRQSAGGDHQLGGGDAGHRTANDGKRLRWPCFAIRRWTRRAKPAAAFSRPTPPATPASCCGTRAGWRWK</sequence>
<dbReference type="Pfam" id="PF00437">
    <property type="entry name" value="T2SSE"/>
    <property type="match status" value="1"/>
</dbReference>
<evidence type="ECO:0000256" key="2">
    <source>
        <dbReference type="ARBA" id="ARBA00022741"/>
    </source>
</evidence>
<evidence type="ECO:0000313" key="6">
    <source>
        <dbReference type="EMBL" id="GHK54159.1"/>
    </source>
</evidence>
<dbReference type="GO" id="GO:0015628">
    <property type="term" value="P:protein secretion by the type II secretion system"/>
    <property type="evidence" value="ECO:0007669"/>
    <property type="project" value="TreeGrafter"/>
</dbReference>
<dbReference type="EMBL" id="BNFF01000001">
    <property type="protein sequence ID" value="GHK54159.1"/>
    <property type="molecule type" value="Genomic_DNA"/>
</dbReference>